<keyword evidence="1" id="KW-0812">Transmembrane</keyword>
<sequence length="200" mass="21916">MKTLNFFLAIIVCLMAISRVSATYYIIKTFENYGSKDQGDEGTLNPDGQKRVDCLVGLIGSKIQQPDAIIYKDNSSAKASEANKTNPRQMTATAIASKLNLEAQPVASENGITQALTSFNNVLFVWPDKEKAQSLAKALGVTNPPEFKKLNYGYIWAIDNGELKEVTMDCDGLQNSVSSSASTLYYSMMSVIVAILYILF</sequence>
<keyword evidence="1" id="KW-1133">Transmembrane helix</keyword>
<accession>A0A1Y1XR38</accession>
<reference evidence="3 4" key="1">
    <citation type="submission" date="2016-08" db="EMBL/GenBank/DDBJ databases">
        <title>A Parts List for Fungal Cellulosomes Revealed by Comparative Genomics.</title>
        <authorList>
            <consortium name="DOE Joint Genome Institute"/>
            <person name="Haitjema C.H."/>
            <person name="Gilmore S.P."/>
            <person name="Henske J.K."/>
            <person name="Solomon K.V."/>
            <person name="De Groot R."/>
            <person name="Kuo A."/>
            <person name="Mondo S.J."/>
            <person name="Salamov A.A."/>
            <person name="Labutti K."/>
            <person name="Zhao Z."/>
            <person name="Chiniquy J."/>
            <person name="Barry K."/>
            <person name="Brewer H.M."/>
            <person name="Purvine S.O."/>
            <person name="Wright A.T."/>
            <person name="Boxma B."/>
            <person name="Van Alen T."/>
            <person name="Hackstein J.H."/>
            <person name="Baker S.E."/>
            <person name="Grigoriev I.V."/>
            <person name="O'Malley M.A."/>
        </authorList>
    </citation>
    <scope>NUCLEOTIDE SEQUENCE [LARGE SCALE GENOMIC DNA]</scope>
    <source>
        <strain evidence="3 4">S4</strain>
    </source>
</reference>
<feature type="transmembrane region" description="Helical" evidence="1">
    <location>
        <begin position="183"/>
        <end position="199"/>
    </location>
</feature>
<reference evidence="3 4" key="2">
    <citation type="submission" date="2016-08" db="EMBL/GenBank/DDBJ databases">
        <title>Pervasive Adenine N6-methylation of Active Genes in Fungi.</title>
        <authorList>
            <consortium name="DOE Joint Genome Institute"/>
            <person name="Mondo S.J."/>
            <person name="Dannebaum R.O."/>
            <person name="Kuo R.C."/>
            <person name="Labutti K."/>
            <person name="Haridas S."/>
            <person name="Kuo A."/>
            <person name="Salamov A."/>
            <person name="Ahrendt S.R."/>
            <person name="Lipzen A."/>
            <person name="Sullivan W."/>
            <person name="Andreopoulos W.B."/>
            <person name="Clum A."/>
            <person name="Lindquist E."/>
            <person name="Daum C."/>
            <person name="Ramamoorthy G.K."/>
            <person name="Gryganskyi A."/>
            <person name="Culley D."/>
            <person name="Magnuson J.K."/>
            <person name="James T.Y."/>
            <person name="O'Malley M.A."/>
            <person name="Stajich J.E."/>
            <person name="Spatafora J.W."/>
            <person name="Visel A."/>
            <person name="Grigoriev I.V."/>
        </authorList>
    </citation>
    <scope>NUCLEOTIDE SEQUENCE [LARGE SCALE GENOMIC DNA]</scope>
    <source>
        <strain evidence="3 4">S4</strain>
    </source>
</reference>
<evidence type="ECO:0000256" key="2">
    <source>
        <dbReference type="SAM" id="SignalP"/>
    </source>
</evidence>
<evidence type="ECO:0000313" key="3">
    <source>
        <dbReference type="EMBL" id="ORX88197.1"/>
    </source>
</evidence>
<keyword evidence="1" id="KW-0472">Membrane</keyword>
<organism evidence="3 4">
    <name type="scientific">Anaeromyces robustus</name>
    <dbReference type="NCBI Taxonomy" id="1754192"/>
    <lineage>
        <taxon>Eukaryota</taxon>
        <taxon>Fungi</taxon>
        <taxon>Fungi incertae sedis</taxon>
        <taxon>Chytridiomycota</taxon>
        <taxon>Chytridiomycota incertae sedis</taxon>
        <taxon>Neocallimastigomycetes</taxon>
        <taxon>Neocallimastigales</taxon>
        <taxon>Neocallimastigaceae</taxon>
        <taxon>Anaeromyces</taxon>
    </lineage>
</organism>
<keyword evidence="4" id="KW-1185">Reference proteome</keyword>
<evidence type="ECO:0000313" key="4">
    <source>
        <dbReference type="Proteomes" id="UP000193944"/>
    </source>
</evidence>
<proteinExistence type="predicted"/>
<keyword evidence="2" id="KW-0732">Signal</keyword>
<feature type="chain" id="PRO_5012305094" evidence="2">
    <location>
        <begin position="23"/>
        <end position="200"/>
    </location>
</feature>
<feature type="signal peptide" evidence="2">
    <location>
        <begin position="1"/>
        <end position="22"/>
    </location>
</feature>
<protein>
    <submittedName>
        <fullName evidence="3">Uncharacterized protein</fullName>
    </submittedName>
</protein>
<dbReference type="EMBL" id="MCFG01000001">
    <property type="protein sequence ID" value="ORX88197.1"/>
    <property type="molecule type" value="Genomic_DNA"/>
</dbReference>
<dbReference type="Proteomes" id="UP000193944">
    <property type="component" value="Unassembled WGS sequence"/>
</dbReference>
<comment type="caution">
    <text evidence="3">The sequence shown here is derived from an EMBL/GenBank/DDBJ whole genome shotgun (WGS) entry which is preliminary data.</text>
</comment>
<name>A0A1Y1XR38_9FUNG</name>
<dbReference type="AlphaFoldDB" id="A0A1Y1XR38"/>
<gene>
    <name evidence="3" type="ORF">BCR32DRAFT_288722</name>
</gene>
<evidence type="ECO:0000256" key="1">
    <source>
        <dbReference type="SAM" id="Phobius"/>
    </source>
</evidence>